<accession>A0A075IFX8</accession>
<reference evidence="4" key="1">
    <citation type="journal article" date="2014" name="Genome Biol. Evol.">
        <title>Pangenome evidence for extensive interdomain horizontal transfer affecting lineage core and shell genes in uncultured planktonic thaumarchaeota and euryarchaeota.</title>
        <authorList>
            <person name="Deschamps P."/>
            <person name="Zivanovic Y."/>
            <person name="Moreira D."/>
            <person name="Rodriguez-Valera F."/>
            <person name="Lopez-Garcia P."/>
        </authorList>
    </citation>
    <scope>NUCLEOTIDE SEQUENCE</scope>
</reference>
<keyword evidence="2" id="KW-0143">Chaperone</keyword>
<dbReference type="Pfam" id="PF01025">
    <property type="entry name" value="GrpE"/>
    <property type="match status" value="1"/>
</dbReference>
<dbReference type="GO" id="GO:0042803">
    <property type="term" value="F:protein homodimerization activity"/>
    <property type="evidence" value="ECO:0007669"/>
    <property type="project" value="InterPro"/>
</dbReference>
<dbReference type="GO" id="GO:0051087">
    <property type="term" value="F:protein-folding chaperone binding"/>
    <property type="evidence" value="ECO:0007669"/>
    <property type="project" value="InterPro"/>
</dbReference>
<dbReference type="Gene3D" id="2.30.22.10">
    <property type="entry name" value="Head domain of nucleotide exchange factor GrpE"/>
    <property type="match status" value="1"/>
</dbReference>
<dbReference type="GO" id="GO:0006457">
    <property type="term" value="P:protein folding"/>
    <property type="evidence" value="ECO:0007669"/>
    <property type="project" value="InterPro"/>
</dbReference>
<dbReference type="PANTHER" id="PTHR21237:SF23">
    <property type="entry name" value="GRPE PROTEIN HOMOLOG, MITOCHONDRIAL"/>
    <property type="match status" value="1"/>
</dbReference>
<dbReference type="HAMAP" id="MF_01151">
    <property type="entry name" value="GrpE"/>
    <property type="match status" value="1"/>
</dbReference>
<dbReference type="SUPFAM" id="SSF51064">
    <property type="entry name" value="Head domain of nucleotide exchange factor GrpE"/>
    <property type="match status" value="1"/>
</dbReference>
<dbReference type="InterPro" id="IPR000740">
    <property type="entry name" value="GrpE"/>
</dbReference>
<name>A0A075IFX8_9ARCH</name>
<evidence type="ECO:0000256" key="2">
    <source>
        <dbReference type="ARBA" id="ARBA00023186"/>
    </source>
</evidence>
<evidence type="ECO:0000256" key="3">
    <source>
        <dbReference type="RuleBase" id="RU004478"/>
    </source>
</evidence>
<sequence>MIEENNVENEINSDIDSSIEDEIENQVESGFAKNLFQVIDDYKQKFSICEDKLQRALADYQNLERRSQTDTSQRILDKTNQLMLNFIGIYEDFIRAKIALSQNDTNTEGLDGIMKNMEIILSDNNIKPIDAIGEIFDPNLHEAVSIVEDDSLDEGTITKEVAKGYISSQDVIKPSKVIVSKKNKK</sequence>
<evidence type="ECO:0000256" key="1">
    <source>
        <dbReference type="ARBA" id="ARBA00009054"/>
    </source>
</evidence>
<dbReference type="GO" id="GO:0051082">
    <property type="term" value="F:unfolded protein binding"/>
    <property type="evidence" value="ECO:0007669"/>
    <property type="project" value="TreeGrafter"/>
</dbReference>
<dbReference type="PANTHER" id="PTHR21237">
    <property type="entry name" value="GRPE PROTEIN"/>
    <property type="match status" value="1"/>
</dbReference>
<dbReference type="GO" id="GO:0000774">
    <property type="term" value="F:adenyl-nucleotide exchange factor activity"/>
    <property type="evidence" value="ECO:0007669"/>
    <property type="project" value="InterPro"/>
</dbReference>
<comment type="similarity">
    <text evidence="1 3">Belongs to the GrpE family.</text>
</comment>
<proteinExistence type="inferred from homology"/>
<dbReference type="SUPFAM" id="SSF58014">
    <property type="entry name" value="Coiled-coil domain of nucleotide exchange factor GrpE"/>
    <property type="match status" value="1"/>
</dbReference>
<dbReference type="EMBL" id="KF901284">
    <property type="protein sequence ID" value="AIF25178.1"/>
    <property type="molecule type" value="Genomic_DNA"/>
</dbReference>
<dbReference type="InterPro" id="IPR013805">
    <property type="entry name" value="GrpE_CC"/>
</dbReference>
<keyword evidence="4" id="KW-0346">Stress response</keyword>
<gene>
    <name evidence="4" type="primary">GRPE</name>
</gene>
<organism evidence="4">
    <name type="scientific">uncultured marine thaumarchaeote SAT1000_48_A08</name>
    <dbReference type="NCBI Taxonomy" id="1456414"/>
    <lineage>
        <taxon>Archaea</taxon>
        <taxon>Nitrososphaerota</taxon>
        <taxon>environmental samples</taxon>
    </lineage>
</organism>
<evidence type="ECO:0000313" key="4">
    <source>
        <dbReference type="EMBL" id="AIF25178.1"/>
    </source>
</evidence>
<protein>
    <submittedName>
        <fullName evidence="4">Heat shock protein (GRPE)</fullName>
    </submittedName>
</protein>
<dbReference type="Gene3D" id="3.90.20.20">
    <property type="match status" value="1"/>
</dbReference>
<dbReference type="InterPro" id="IPR009012">
    <property type="entry name" value="GrpE_head"/>
</dbReference>
<dbReference type="AlphaFoldDB" id="A0A075IFX8"/>
<dbReference type="PRINTS" id="PR00773">
    <property type="entry name" value="GRPEPROTEIN"/>
</dbReference>